<dbReference type="SUPFAM" id="SSF81330">
    <property type="entry name" value="Gated mechanosensitive channel"/>
    <property type="match status" value="1"/>
</dbReference>
<reference evidence="10" key="1">
    <citation type="submission" date="2020-05" db="EMBL/GenBank/DDBJ databases">
        <authorList>
            <person name="Chiriac C."/>
            <person name="Salcher M."/>
            <person name="Ghai R."/>
            <person name="Kavagutti S V."/>
        </authorList>
    </citation>
    <scope>NUCLEOTIDE SEQUENCE</scope>
</reference>
<keyword evidence="7 9" id="KW-0472">Membrane</keyword>
<keyword evidence="8" id="KW-0407">Ion channel</keyword>
<dbReference type="PRINTS" id="PR01264">
    <property type="entry name" value="MECHCHANNEL"/>
</dbReference>
<evidence type="ECO:0000256" key="8">
    <source>
        <dbReference type="ARBA" id="ARBA00023303"/>
    </source>
</evidence>
<dbReference type="EMBL" id="CAEZYR010000032">
    <property type="protein sequence ID" value="CAB4740217.1"/>
    <property type="molecule type" value="Genomic_DNA"/>
</dbReference>
<dbReference type="AlphaFoldDB" id="A0A6J6T010"/>
<dbReference type="HAMAP" id="MF_00115">
    <property type="entry name" value="MscL"/>
    <property type="match status" value="1"/>
</dbReference>
<protein>
    <submittedName>
        <fullName evidence="10">Unannotated protein</fullName>
    </submittedName>
</protein>
<evidence type="ECO:0000313" key="10">
    <source>
        <dbReference type="EMBL" id="CAB4740217.1"/>
    </source>
</evidence>
<organism evidence="10">
    <name type="scientific">freshwater metagenome</name>
    <dbReference type="NCBI Taxonomy" id="449393"/>
    <lineage>
        <taxon>unclassified sequences</taxon>
        <taxon>metagenomes</taxon>
        <taxon>ecological metagenomes</taxon>
    </lineage>
</organism>
<dbReference type="NCBIfam" id="TIGR00220">
    <property type="entry name" value="mscL"/>
    <property type="match status" value="1"/>
</dbReference>
<accession>A0A6J6T010</accession>
<gene>
    <name evidence="10" type="ORF">UFOPK2754_01110</name>
</gene>
<keyword evidence="3" id="KW-1003">Cell membrane</keyword>
<evidence type="ECO:0000256" key="2">
    <source>
        <dbReference type="ARBA" id="ARBA00022448"/>
    </source>
</evidence>
<comment type="subcellular location">
    <subcellularLocation>
        <location evidence="1">Membrane</location>
        <topology evidence="1">Multi-pass membrane protein</topology>
    </subcellularLocation>
</comment>
<dbReference type="GO" id="GO:0008381">
    <property type="term" value="F:mechanosensitive monoatomic ion channel activity"/>
    <property type="evidence" value="ECO:0007669"/>
    <property type="project" value="InterPro"/>
</dbReference>
<sequence length="140" mass="15084">MIKEFKEFISQGSALDLAIGVILGAAFATVVTSLVNDVLMQIVGIVFGQPSFNDISIHWGNEIAGPAAGRAGVTAFYENQIFLGSFITAIINFLIIALVIFMVVKAVNRLRKPREVVVVEPAGPSEVELLIQIRDALATR</sequence>
<evidence type="ECO:0000256" key="5">
    <source>
        <dbReference type="ARBA" id="ARBA00022989"/>
    </source>
</evidence>
<name>A0A6J6T010_9ZZZZ</name>
<dbReference type="InterPro" id="IPR001185">
    <property type="entry name" value="MS_channel"/>
</dbReference>
<evidence type="ECO:0000256" key="9">
    <source>
        <dbReference type="SAM" id="Phobius"/>
    </source>
</evidence>
<dbReference type="InterPro" id="IPR037673">
    <property type="entry name" value="MSC/AndL"/>
</dbReference>
<dbReference type="Pfam" id="PF01741">
    <property type="entry name" value="MscL"/>
    <property type="match status" value="1"/>
</dbReference>
<proteinExistence type="inferred from homology"/>
<keyword evidence="4 9" id="KW-0812">Transmembrane</keyword>
<dbReference type="GO" id="GO:0016020">
    <property type="term" value="C:membrane"/>
    <property type="evidence" value="ECO:0007669"/>
    <property type="project" value="UniProtKB-SubCell"/>
</dbReference>
<evidence type="ECO:0000256" key="1">
    <source>
        <dbReference type="ARBA" id="ARBA00004141"/>
    </source>
</evidence>
<dbReference type="PANTHER" id="PTHR30266">
    <property type="entry name" value="MECHANOSENSITIVE CHANNEL MSCL"/>
    <property type="match status" value="1"/>
</dbReference>
<evidence type="ECO:0000256" key="6">
    <source>
        <dbReference type="ARBA" id="ARBA00023065"/>
    </source>
</evidence>
<evidence type="ECO:0000256" key="7">
    <source>
        <dbReference type="ARBA" id="ARBA00023136"/>
    </source>
</evidence>
<evidence type="ECO:0000256" key="4">
    <source>
        <dbReference type="ARBA" id="ARBA00022692"/>
    </source>
</evidence>
<evidence type="ECO:0000256" key="3">
    <source>
        <dbReference type="ARBA" id="ARBA00022475"/>
    </source>
</evidence>
<keyword evidence="6" id="KW-0406">Ion transport</keyword>
<dbReference type="PANTHER" id="PTHR30266:SF2">
    <property type="entry name" value="LARGE-CONDUCTANCE MECHANOSENSITIVE CHANNEL"/>
    <property type="match status" value="1"/>
</dbReference>
<dbReference type="InterPro" id="IPR036019">
    <property type="entry name" value="MscL_channel"/>
</dbReference>
<keyword evidence="2" id="KW-0813">Transport</keyword>
<dbReference type="Gene3D" id="1.10.1200.120">
    <property type="entry name" value="Large-conductance mechanosensitive channel, MscL, domain 1"/>
    <property type="match status" value="1"/>
</dbReference>
<feature type="transmembrane region" description="Helical" evidence="9">
    <location>
        <begin position="81"/>
        <end position="104"/>
    </location>
</feature>
<feature type="transmembrane region" description="Helical" evidence="9">
    <location>
        <begin position="12"/>
        <end position="35"/>
    </location>
</feature>
<keyword evidence="5 9" id="KW-1133">Transmembrane helix</keyword>